<dbReference type="AlphaFoldDB" id="A0ABD0JGX7"/>
<sequence length="54" mass="6006">MFPDARRVYGQDGLTQLAGNVLCVCVYHCLLLVAVLPSRVVVSRRGTSKFLFHV</sequence>
<evidence type="ECO:0000313" key="3">
    <source>
        <dbReference type="Proteomes" id="UP001519460"/>
    </source>
</evidence>
<name>A0ABD0JGX7_9CAEN</name>
<proteinExistence type="predicted"/>
<keyword evidence="1" id="KW-0812">Transmembrane</keyword>
<protein>
    <submittedName>
        <fullName evidence="2">Uncharacterized protein</fullName>
    </submittedName>
</protein>
<gene>
    <name evidence="2" type="ORF">BaRGS_00034665</name>
</gene>
<evidence type="ECO:0000256" key="1">
    <source>
        <dbReference type="SAM" id="Phobius"/>
    </source>
</evidence>
<evidence type="ECO:0000313" key="2">
    <source>
        <dbReference type="EMBL" id="KAK7474059.1"/>
    </source>
</evidence>
<accession>A0ABD0JGX7</accession>
<dbReference type="EMBL" id="JACVVK020000448">
    <property type="protein sequence ID" value="KAK7474059.1"/>
    <property type="molecule type" value="Genomic_DNA"/>
</dbReference>
<keyword evidence="1" id="KW-0472">Membrane</keyword>
<comment type="caution">
    <text evidence="2">The sequence shown here is derived from an EMBL/GenBank/DDBJ whole genome shotgun (WGS) entry which is preliminary data.</text>
</comment>
<feature type="transmembrane region" description="Helical" evidence="1">
    <location>
        <begin position="17"/>
        <end position="36"/>
    </location>
</feature>
<keyword evidence="1" id="KW-1133">Transmembrane helix</keyword>
<dbReference type="Proteomes" id="UP001519460">
    <property type="component" value="Unassembled WGS sequence"/>
</dbReference>
<feature type="non-terminal residue" evidence="2">
    <location>
        <position position="54"/>
    </location>
</feature>
<keyword evidence="3" id="KW-1185">Reference proteome</keyword>
<organism evidence="2 3">
    <name type="scientific">Batillaria attramentaria</name>
    <dbReference type="NCBI Taxonomy" id="370345"/>
    <lineage>
        <taxon>Eukaryota</taxon>
        <taxon>Metazoa</taxon>
        <taxon>Spiralia</taxon>
        <taxon>Lophotrochozoa</taxon>
        <taxon>Mollusca</taxon>
        <taxon>Gastropoda</taxon>
        <taxon>Caenogastropoda</taxon>
        <taxon>Sorbeoconcha</taxon>
        <taxon>Cerithioidea</taxon>
        <taxon>Batillariidae</taxon>
        <taxon>Batillaria</taxon>
    </lineage>
</organism>
<reference evidence="2 3" key="1">
    <citation type="journal article" date="2023" name="Sci. Data">
        <title>Genome assembly of the Korean intertidal mud-creeper Batillaria attramentaria.</title>
        <authorList>
            <person name="Patra A.K."/>
            <person name="Ho P.T."/>
            <person name="Jun S."/>
            <person name="Lee S.J."/>
            <person name="Kim Y."/>
            <person name="Won Y.J."/>
        </authorList>
    </citation>
    <scope>NUCLEOTIDE SEQUENCE [LARGE SCALE GENOMIC DNA]</scope>
    <source>
        <strain evidence="2">Wonlab-2016</strain>
    </source>
</reference>